<dbReference type="GO" id="GO:0016757">
    <property type="term" value="F:glycosyltransferase activity"/>
    <property type="evidence" value="ECO:0007669"/>
    <property type="project" value="TreeGrafter"/>
</dbReference>
<dbReference type="OrthoDB" id="9790710at2"/>
<evidence type="ECO:0000313" key="2">
    <source>
        <dbReference type="EMBL" id="SEJ06198.1"/>
    </source>
</evidence>
<dbReference type="EMBL" id="FNYC01000004">
    <property type="protein sequence ID" value="SEJ06198.1"/>
    <property type="molecule type" value="Genomic_DNA"/>
</dbReference>
<dbReference type="Pfam" id="PF13579">
    <property type="entry name" value="Glyco_trans_4_4"/>
    <property type="match status" value="1"/>
</dbReference>
<proteinExistence type="predicted"/>
<dbReference type="Gene3D" id="3.40.50.2000">
    <property type="entry name" value="Glycogen Phosphorylase B"/>
    <property type="match status" value="2"/>
</dbReference>
<dbReference type="SUPFAM" id="SSF53756">
    <property type="entry name" value="UDP-Glycosyltransferase/glycogen phosphorylase"/>
    <property type="match status" value="1"/>
</dbReference>
<evidence type="ECO:0000313" key="3">
    <source>
        <dbReference type="Proteomes" id="UP000199420"/>
    </source>
</evidence>
<dbReference type="AlphaFoldDB" id="A0A1H6VNF8"/>
<keyword evidence="3" id="KW-1185">Reference proteome</keyword>
<organism evidence="2 3">
    <name type="scientific">Frateuria terrea</name>
    <dbReference type="NCBI Taxonomy" id="529704"/>
    <lineage>
        <taxon>Bacteria</taxon>
        <taxon>Pseudomonadati</taxon>
        <taxon>Pseudomonadota</taxon>
        <taxon>Gammaproteobacteria</taxon>
        <taxon>Lysobacterales</taxon>
        <taxon>Rhodanobacteraceae</taxon>
        <taxon>Frateuria</taxon>
    </lineage>
</organism>
<dbReference type="RefSeq" id="WP_091339464.1">
    <property type="nucleotide sequence ID" value="NZ_FNYC01000004.1"/>
</dbReference>
<protein>
    <submittedName>
        <fullName evidence="2">Glycosyltransferase involved in cell wall bisynthesis</fullName>
    </submittedName>
</protein>
<dbReference type="PANTHER" id="PTHR45947">
    <property type="entry name" value="SULFOQUINOVOSYL TRANSFERASE SQD2"/>
    <property type="match status" value="1"/>
</dbReference>
<evidence type="ECO:0000259" key="1">
    <source>
        <dbReference type="Pfam" id="PF13579"/>
    </source>
</evidence>
<keyword evidence="2" id="KW-0808">Transferase</keyword>
<dbReference type="Pfam" id="PF13692">
    <property type="entry name" value="Glyco_trans_1_4"/>
    <property type="match status" value="1"/>
</dbReference>
<dbReference type="InterPro" id="IPR050194">
    <property type="entry name" value="Glycosyltransferase_grp1"/>
</dbReference>
<name>A0A1H6VNF8_9GAMM</name>
<accession>A0A1H6VNF8</accession>
<dbReference type="STRING" id="529704.SAMN02927913_3279"/>
<gene>
    <name evidence="2" type="ORF">SAMN04487997_2374</name>
</gene>
<dbReference type="PANTHER" id="PTHR45947:SF3">
    <property type="entry name" value="SULFOQUINOVOSYL TRANSFERASE SQD2"/>
    <property type="match status" value="1"/>
</dbReference>
<reference evidence="2 3" key="1">
    <citation type="submission" date="2016-10" db="EMBL/GenBank/DDBJ databases">
        <authorList>
            <person name="de Groot N.N."/>
        </authorList>
    </citation>
    <scope>NUCLEOTIDE SEQUENCE [LARGE SCALE GENOMIC DNA]</scope>
    <source>
        <strain evidence="2 3">DSM 26515</strain>
    </source>
</reference>
<dbReference type="InterPro" id="IPR028098">
    <property type="entry name" value="Glyco_trans_4-like_N"/>
</dbReference>
<dbReference type="Proteomes" id="UP000199420">
    <property type="component" value="Unassembled WGS sequence"/>
</dbReference>
<sequence length="383" mass="42626">MRILCWGTYDTSKPRARLLLKGLRLAGAEVAECHVELWHGVADKSQIRGARQWLGIAIRWLLSYPRLAWRLARTPKPDVVLVGFPGILDMIVAAPIARLRRVPLAWDMFMSIYDTVVEDRQLLPRRGLAAKLLHALERFALNRADLVFLDTQAHARRIETLFGLTTGSAETVWVGAETEHFHADSTLVNAVRSQVNSSDHPPLQVLFYGQFIPLHGIETIVRAARLTRSEPIEWQLIGKGQEADRIKTLLTEQPLPKVHWEPWVDYTQLRRRIASADVCLGIFGGSEKAASVIPNKVFQIVAMGKPLITRDSPAIREMLGDSPPCVSLVPACDAEALADAVCGLVRRDLPIGPCHAPLQDKLNAEAVGQQCMAMLKRHLRLGS</sequence>
<feature type="domain" description="Glycosyltransferase subfamily 4-like N-terminal" evidence="1">
    <location>
        <begin position="21"/>
        <end position="162"/>
    </location>
</feature>